<name>A0A8H5LJV1_9AGAR</name>
<feature type="compositionally biased region" description="Low complexity" evidence="1">
    <location>
        <begin position="35"/>
        <end position="45"/>
    </location>
</feature>
<dbReference type="EMBL" id="JAACJM010000044">
    <property type="protein sequence ID" value="KAF5360200.1"/>
    <property type="molecule type" value="Genomic_DNA"/>
</dbReference>
<evidence type="ECO:0000313" key="4">
    <source>
        <dbReference type="Proteomes" id="UP000559256"/>
    </source>
</evidence>
<keyword evidence="4" id="KW-1185">Reference proteome</keyword>
<protein>
    <recommendedName>
        <fullName evidence="2">C2H2-type domain-containing protein</fullName>
    </recommendedName>
</protein>
<organism evidence="3 4">
    <name type="scientific">Tetrapyrgos nigripes</name>
    <dbReference type="NCBI Taxonomy" id="182062"/>
    <lineage>
        <taxon>Eukaryota</taxon>
        <taxon>Fungi</taxon>
        <taxon>Dikarya</taxon>
        <taxon>Basidiomycota</taxon>
        <taxon>Agaricomycotina</taxon>
        <taxon>Agaricomycetes</taxon>
        <taxon>Agaricomycetidae</taxon>
        <taxon>Agaricales</taxon>
        <taxon>Marasmiineae</taxon>
        <taxon>Marasmiaceae</taxon>
        <taxon>Tetrapyrgos</taxon>
    </lineage>
</organism>
<feature type="region of interest" description="Disordered" evidence="1">
    <location>
        <begin position="31"/>
        <end position="101"/>
    </location>
</feature>
<evidence type="ECO:0000259" key="2">
    <source>
        <dbReference type="PROSITE" id="PS00028"/>
    </source>
</evidence>
<evidence type="ECO:0000313" key="3">
    <source>
        <dbReference type="EMBL" id="KAF5360200.1"/>
    </source>
</evidence>
<dbReference type="InterPro" id="IPR041078">
    <property type="entry name" value="Plavaka"/>
</dbReference>
<comment type="caution">
    <text evidence="3">The sequence shown here is derived from an EMBL/GenBank/DDBJ whole genome shotgun (WGS) entry which is preliminary data.</text>
</comment>
<dbReference type="InterPro" id="IPR013087">
    <property type="entry name" value="Znf_C2H2_type"/>
</dbReference>
<feature type="domain" description="C2H2-type" evidence="2">
    <location>
        <begin position="4"/>
        <end position="27"/>
    </location>
</feature>
<feature type="region of interest" description="Disordered" evidence="1">
    <location>
        <begin position="112"/>
        <end position="131"/>
    </location>
</feature>
<dbReference type="PROSITE" id="PS00028">
    <property type="entry name" value="ZINC_FINGER_C2H2_1"/>
    <property type="match status" value="1"/>
</dbReference>
<proteinExistence type="predicted"/>
<dbReference type="Proteomes" id="UP000559256">
    <property type="component" value="Unassembled WGS sequence"/>
</dbReference>
<dbReference type="Pfam" id="PF18759">
    <property type="entry name" value="Plavaka"/>
    <property type="match status" value="1"/>
</dbReference>
<dbReference type="AlphaFoldDB" id="A0A8H5LJV1"/>
<dbReference type="OrthoDB" id="3199698at2759"/>
<gene>
    <name evidence="3" type="ORF">D9758_011373</name>
</gene>
<evidence type="ECO:0000256" key="1">
    <source>
        <dbReference type="SAM" id="MobiDB-lite"/>
    </source>
</evidence>
<reference evidence="3 4" key="1">
    <citation type="journal article" date="2020" name="ISME J.">
        <title>Uncovering the hidden diversity of litter-decomposition mechanisms in mushroom-forming fungi.</title>
        <authorList>
            <person name="Floudas D."/>
            <person name="Bentzer J."/>
            <person name="Ahren D."/>
            <person name="Johansson T."/>
            <person name="Persson P."/>
            <person name="Tunlid A."/>
        </authorList>
    </citation>
    <scope>NUCLEOTIDE SEQUENCE [LARGE SCALE GENOMIC DNA]</scope>
    <source>
        <strain evidence="3 4">CBS 291.85</strain>
    </source>
</reference>
<accession>A0A8H5LJV1</accession>
<sequence length="961" mass="109934">MVRCRFPGCIERFKRQRDLTLHMNLRHFRGLADTSSQGPSLSSQSTAQQGTMEPTPDNFDIDPEDFDMCHPAPASPTHNGEDEPHASPSLPPSPHHSGAKIYHPHLFGQKLDEKGQPLVPDTPAPPIHPTQDPDNLWAPFDGEAEFRLADLLYRKVEMSQGNVDELMDIWSLFGSQCHPEDDDAASAPFHDYKDLFEDIDRIQAGDAPWKCFQTVVDESLGSSAPEWQKTSYQVWYRDPDVVISQILSNPLLIHDFDPCPYIHLDPHGKQRWSDFMSGNFAWQHASKIYDTSTDKAKLHGAMAVYVILGADKTTVSVATGHVEYHPLYISIGNITNRARRAHRNSVIPIGFLAIPKSDRKYDNDPSFRIFKKQLYHSSIAAILRSLRPAMTEPVLRQCPDGYFRRVIFELAAFIADYPEQVLLSGIVQGWCGRCTAPSDNLDAPADRRTRHLDNIWLEEHKDNGRTLWDNFGMDDGILPFTHHFPRADIHEMLCADILHQIIKGCFKDMLVEWILQYLVIEHGEKKANEIIDDIDRRIAVVPAFPGLRRFPHGRRFKQWTGDDSKALMKVFLPAVADYIPDDMMKCLSSFLDFCYLVRRSDIDEDMLQQINRSIQTFHHYRAIFLSTGVRTNFNLPRLHAMIHYPLLIIQFGAPNGLCASITESRHITAVKKPWRRSRRYNALSQMLLTNQRLDKLHALRFLLAHCGLLPPIDPPPDPFDAEHDDIGPVDSELAQAKVELAKTRDSTYPRQLQALALHIQEPTLVLLTQQFLHEQLHPGDDNGDIALPNITSKVNVYHSAVAKFYAPSDLSGVRGMMREHIRSTPSWYGHPRRDCVLVVINANREGFRGMSVARVRLFFSFRYHGVMYPCALVHWFNCYGHSRDPKTGMWVVRPGFRDPQRRQHPQLAVIHIDTLLRGVHLIPKYDSKAIPSEVKHYHSLDLFTAFYVNQYADYHANEIIF</sequence>